<feature type="compositionally biased region" description="Low complexity" evidence="4">
    <location>
        <begin position="293"/>
        <end position="309"/>
    </location>
</feature>
<evidence type="ECO:0000256" key="4">
    <source>
        <dbReference type="SAM" id="MobiDB-lite"/>
    </source>
</evidence>
<accession>A0A1Y2FCW3</accession>
<organism evidence="5 6">
    <name type="scientific">Leucosporidium creatinivorum</name>
    <dbReference type="NCBI Taxonomy" id="106004"/>
    <lineage>
        <taxon>Eukaryota</taxon>
        <taxon>Fungi</taxon>
        <taxon>Dikarya</taxon>
        <taxon>Basidiomycota</taxon>
        <taxon>Pucciniomycotina</taxon>
        <taxon>Microbotryomycetes</taxon>
        <taxon>Leucosporidiales</taxon>
        <taxon>Leucosporidium</taxon>
    </lineage>
</organism>
<dbReference type="InterPro" id="IPR050498">
    <property type="entry name" value="Ycf3"/>
</dbReference>
<feature type="region of interest" description="Disordered" evidence="4">
    <location>
        <begin position="220"/>
        <end position="322"/>
    </location>
</feature>
<dbReference type="InterPro" id="IPR019734">
    <property type="entry name" value="TPR_rpt"/>
</dbReference>
<proteinExistence type="predicted"/>
<dbReference type="Gene3D" id="1.25.40.10">
    <property type="entry name" value="Tetratricopeptide repeat domain"/>
    <property type="match status" value="2"/>
</dbReference>
<dbReference type="PANTHER" id="PTHR44858">
    <property type="entry name" value="TETRATRICOPEPTIDE REPEAT PROTEIN 6"/>
    <property type="match status" value="1"/>
</dbReference>
<dbReference type="SUPFAM" id="SSF48452">
    <property type="entry name" value="TPR-like"/>
    <property type="match status" value="1"/>
</dbReference>
<reference evidence="5 6" key="1">
    <citation type="submission" date="2016-07" db="EMBL/GenBank/DDBJ databases">
        <title>Pervasive Adenine N6-methylation of Active Genes in Fungi.</title>
        <authorList>
            <consortium name="DOE Joint Genome Institute"/>
            <person name="Mondo S.J."/>
            <person name="Dannebaum R.O."/>
            <person name="Kuo R.C."/>
            <person name="Labutti K."/>
            <person name="Haridas S."/>
            <person name="Kuo A."/>
            <person name="Salamov A."/>
            <person name="Ahrendt S.R."/>
            <person name="Lipzen A."/>
            <person name="Sullivan W."/>
            <person name="Andreopoulos W.B."/>
            <person name="Clum A."/>
            <person name="Lindquist E."/>
            <person name="Daum C."/>
            <person name="Ramamoorthy G.K."/>
            <person name="Gryganskyi A."/>
            <person name="Culley D."/>
            <person name="Magnuson J.K."/>
            <person name="James T.Y."/>
            <person name="O'Malley M.A."/>
            <person name="Stajich J.E."/>
            <person name="Spatafora J.W."/>
            <person name="Visel A."/>
            <person name="Grigoriev I.V."/>
        </authorList>
    </citation>
    <scope>NUCLEOTIDE SEQUENCE [LARGE SCALE GENOMIC DNA]</scope>
    <source>
        <strain evidence="5 6">62-1032</strain>
    </source>
</reference>
<name>A0A1Y2FCW3_9BASI</name>
<dbReference type="InParanoid" id="A0A1Y2FCW3"/>
<dbReference type="Pfam" id="PF13181">
    <property type="entry name" value="TPR_8"/>
    <property type="match status" value="1"/>
</dbReference>
<feature type="compositionally biased region" description="Polar residues" evidence="4">
    <location>
        <begin position="220"/>
        <end position="229"/>
    </location>
</feature>
<feature type="repeat" description="TPR" evidence="3">
    <location>
        <begin position="681"/>
        <end position="714"/>
    </location>
</feature>
<keyword evidence="1" id="KW-0677">Repeat</keyword>
<keyword evidence="2 3" id="KW-0802">TPR repeat</keyword>
<dbReference type="EMBL" id="MCGR01000024">
    <property type="protein sequence ID" value="ORY80695.1"/>
    <property type="molecule type" value="Genomic_DNA"/>
</dbReference>
<gene>
    <name evidence="5" type="ORF">BCR35DRAFT_304246</name>
</gene>
<evidence type="ECO:0000313" key="6">
    <source>
        <dbReference type="Proteomes" id="UP000193467"/>
    </source>
</evidence>
<dbReference type="PROSITE" id="PS50005">
    <property type="entry name" value="TPR"/>
    <property type="match status" value="1"/>
</dbReference>
<evidence type="ECO:0000256" key="1">
    <source>
        <dbReference type="ARBA" id="ARBA00022737"/>
    </source>
</evidence>
<evidence type="ECO:0000256" key="3">
    <source>
        <dbReference type="PROSITE-ProRule" id="PRU00339"/>
    </source>
</evidence>
<dbReference type="InterPro" id="IPR011990">
    <property type="entry name" value="TPR-like_helical_dom_sf"/>
</dbReference>
<evidence type="ECO:0000256" key="2">
    <source>
        <dbReference type="ARBA" id="ARBA00022803"/>
    </source>
</evidence>
<comment type="caution">
    <text evidence="5">The sequence shown here is derived from an EMBL/GenBank/DDBJ whole genome shotgun (WGS) entry which is preliminary data.</text>
</comment>
<keyword evidence="6" id="KW-1185">Reference proteome</keyword>
<dbReference type="PANTHER" id="PTHR44858:SF1">
    <property type="entry name" value="UDP-N-ACETYLGLUCOSAMINE--PEPTIDE N-ACETYLGLUCOSAMINYLTRANSFERASE SPINDLY-RELATED"/>
    <property type="match status" value="1"/>
</dbReference>
<dbReference type="AlphaFoldDB" id="A0A1Y2FCW3"/>
<feature type="compositionally biased region" description="Low complexity" evidence="4">
    <location>
        <begin position="250"/>
        <end position="277"/>
    </location>
</feature>
<dbReference type="SMART" id="SM00028">
    <property type="entry name" value="TPR"/>
    <property type="match status" value="5"/>
</dbReference>
<sequence>MVLSILSAVGGCVQVIKTLYEYYDQHKKNKALLDILEGFSQNLEVSIERLKVREQMLIGTDNPALESIEKDFTNAKRWLLANDKNLRSIWTTLQAADKLRDLDDRLTKAFASKMSVAIFSALQDTRHATAKIQTSIDGMATNLEAVCRDATRDGIHEAIVALKEEAYQAIGGGLGREKGFRNGEAEKIISQLVDQLSAQERLKEDEERGVFAATPVYTPAASTSSSLAGPSTVPYRSASTPAVPYTPAPSLHSRSLSTSSAFRPKPSSSSAFAPSSSRSDDEEDSLLTKEKATTAGSVTSAATSLRSSSAGGGPPRERKDKIPVGSIVFVSKDPFNQKDLVDPVLASDGLIHDRWTLIEGVHKNMRDPSEPLIIIGDVVQLREAIFTSFPARRTECLERRQAYREETLDLYKTCSPTELPQLVNRLSHILLWEPTSISLRVRRGIVLYRLRDLESAEKDLTDAVRLSQRGRDGEEGKEEPDLDALRARALVREEMHDYTSASLDLDLVLTVSPHDILARSLRATLRANAGNLKGAQEDLAATNEIITKELAYRSRLGDSDCDLEYLARGWAYVSLRDFQAAVGDFSYSLGLKASPEPYTLACRGLSLIQHEVATGSLSTEYLTSGLLDLDTSINLNRHFGEELLIAQEKKEMPTVRWSSGAAVPELSEEKGADGKVGRQAFACFFLRGSARFAMNDFEAALEDFEAGIRLRPSAVKDTGPFRAALAEMRVECGDRDGAATDFDHAIALDPSKRFVYTKQREEYGL</sequence>
<dbReference type="OrthoDB" id="1926212at2759"/>
<evidence type="ECO:0000313" key="5">
    <source>
        <dbReference type="EMBL" id="ORY80695.1"/>
    </source>
</evidence>
<dbReference type="Proteomes" id="UP000193467">
    <property type="component" value="Unassembled WGS sequence"/>
</dbReference>
<protein>
    <submittedName>
        <fullName evidence="5">Uncharacterized protein</fullName>
    </submittedName>
</protein>